<evidence type="ECO:0000256" key="3">
    <source>
        <dbReference type="ARBA" id="ARBA00022840"/>
    </source>
</evidence>
<dbReference type="RefSeq" id="WP_298383724.1">
    <property type="nucleotide sequence ID" value="NZ_JBFSHR010000033.1"/>
</dbReference>
<dbReference type="InterPro" id="IPR051120">
    <property type="entry name" value="ABC_AA/LPS_Transport"/>
</dbReference>
<proteinExistence type="predicted"/>
<dbReference type="InterPro" id="IPR032823">
    <property type="entry name" value="BCA_ABC_TP_C"/>
</dbReference>
<dbReference type="EMBL" id="JBFSHR010000033">
    <property type="protein sequence ID" value="MEX6430043.1"/>
    <property type="molecule type" value="Genomic_DNA"/>
</dbReference>
<keyword evidence="1" id="KW-0813">Transport</keyword>
<dbReference type="SMART" id="SM00382">
    <property type="entry name" value="AAA"/>
    <property type="match status" value="1"/>
</dbReference>
<dbReference type="PROSITE" id="PS50893">
    <property type="entry name" value="ABC_TRANSPORTER_2"/>
    <property type="match status" value="1"/>
</dbReference>
<evidence type="ECO:0000256" key="2">
    <source>
        <dbReference type="ARBA" id="ARBA00022741"/>
    </source>
</evidence>
<dbReference type="SUPFAM" id="SSF52540">
    <property type="entry name" value="P-loop containing nucleoside triphosphate hydrolases"/>
    <property type="match status" value="1"/>
</dbReference>
<keyword evidence="6" id="KW-1185">Reference proteome</keyword>
<dbReference type="Pfam" id="PF12399">
    <property type="entry name" value="BCA_ABC_TP_C"/>
    <property type="match status" value="1"/>
</dbReference>
<dbReference type="InterPro" id="IPR003593">
    <property type="entry name" value="AAA+_ATPase"/>
</dbReference>
<dbReference type="GO" id="GO:0005524">
    <property type="term" value="F:ATP binding"/>
    <property type="evidence" value="ECO:0007669"/>
    <property type="project" value="UniProtKB-KW"/>
</dbReference>
<accession>A0ABV3Y3A0</accession>
<dbReference type="PANTHER" id="PTHR45772:SF9">
    <property type="entry name" value="CONSERVED COMPONENT OF ABC TRANSPORTER FOR NATURAL AMINO ACIDS"/>
    <property type="match status" value="1"/>
</dbReference>
<dbReference type="Pfam" id="PF00005">
    <property type="entry name" value="ABC_tran"/>
    <property type="match status" value="1"/>
</dbReference>
<keyword evidence="2" id="KW-0547">Nucleotide-binding</keyword>
<evidence type="ECO:0000259" key="4">
    <source>
        <dbReference type="PROSITE" id="PS50893"/>
    </source>
</evidence>
<evidence type="ECO:0000256" key="1">
    <source>
        <dbReference type="ARBA" id="ARBA00022448"/>
    </source>
</evidence>
<name>A0ABV3Y3A0_9ACTN</name>
<protein>
    <submittedName>
        <fullName evidence="5">ABC transporter ATP-binding protein</fullName>
    </submittedName>
</protein>
<dbReference type="Gene3D" id="3.40.50.300">
    <property type="entry name" value="P-loop containing nucleotide triphosphate hydrolases"/>
    <property type="match status" value="1"/>
</dbReference>
<gene>
    <name evidence="5" type="ORF">AB6A68_09350</name>
</gene>
<dbReference type="InterPro" id="IPR003439">
    <property type="entry name" value="ABC_transporter-like_ATP-bd"/>
</dbReference>
<organism evidence="5 6">
    <name type="scientific">Ferrimicrobium acidiphilum</name>
    <dbReference type="NCBI Taxonomy" id="121039"/>
    <lineage>
        <taxon>Bacteria</taxon>
        <taxon>Bacillati</taxon>
        <taxon>Actinomycetota</taxon>
        <taxon>Acidimicrobiia</taxon>
        <taxon>Acidimicrobiales</taxon>
        <taxon>Acidimicrobiaceae</taxon>
        <taxon>Ferrimicrobium</taxon>
    </lineage>
</organism>
<dbReference type="Proteomes" id="UP001560267">
    <property type="component" value="Unassembled WGS sequence"/>
</dbReference>
<sequence>MTTDTLLEVRGLHRSFGGVTALAGCTLEVMSGKINGLIGPNGSGKTTMFNIVTGYERCDDGDVLYQGTSIRNRTPEAIFALGIGRTFQLTRIFGRLSVLDNMLVATQRKESWVRSMLRPTGSASERDHAMELLDFVGLARLAGELAGSLSYGQRKLLELAYVLVADPQLILLDEPAGGVNPSLINQLSEKITELNRQGKTFLVIEHNMEFVMGICHSVTVMSYGCVIAAGPPEIVRTDPKVLDAYLGGTEEDDDDES</sequence>
<keyword evidence="3 5" id="KW-0067">ATP-binding</keyword>
<evidence type="ECO:0000313" key="5">
    <source>
        <dbReference type="EMBL" id="MEX6430043.1"/>
    </source>
</evidence>
<dbReference type="InterPro" id="IPR027417">
    <property type="entry name" value="P-loop_NTPase"/>
</dbReference>
<feature type="domain" description="ABC transporter" evidence="4">
    <location>
        <begin position="7"/>
        <end position="248"/>
    </location>
</feature>
<comment type="caution">
    <text evidence="5">The sequence shown here is derived from an EMBL/GenBank/DDBJ whole genome shotgun (WGS) entry which is preliminary data.</text>
</comment>
<evidence type="ECO:0000313" key="6">
    <source>
        <dbReference type="Proteomes" id="UP001560267"/>
    </source>
</evidence>
<dbReference type="PANTHER" id="PTHR45772">
    <property type="entry name" value="CONSERVED COMPONENT OF ABC TRANSPORTER FOR NATURAL AMINO ACIDS-RELATED"/>
    <property type="match status" value="1"/>
</dbReference>
<reference evidence="5 6" key="1">
    <citation type="submission" date="2024-07" db="EMBL/GenBank/DDBJ databases">
        <title>Draft Genome Sequence of Ferrimicrobium acidiphilum Strain YE2023, Isolated from a Pulp of Bioleach Reactor.</title>
        <authorList>
            <person name="Elkina Y.A."/>
            <person name="Bulaeva A.G."/>
            <person name="Beletsky A.V."/>
            <person name="Mardanov A.V."/>
        </authorList>
    </citation>
    <scope>NUCLEOTIDE SEQUENCE [LARGE SCALE GENOMIC DNA]</scope>
    <source>
        <strain evidence="5 6">YE2023</strain>
    </source>
</reference>
<dbReference type="CDD" id="cd03219">
    <property type="entry name" value="ABC_Mj1267_LivG_branched"/>
    <property type="match status" value="1"/>
</dbReference>